<dbReference type="eggNOG" id="KOG1471">
    <property type="taxonomic scope" value="Eukaryota"/>
</dbReference>
<dbReference type="CDD" id="cd00170">
    <property type="entry name" value="SEC14"/>
    <property type="match status" value="1"/>
</dbReference>
<dbReference type="Gene3D" id="3.40.525.10">
    <property type="entry name" value="CRAL-TRIO lipid binding domain"/>
    <property type="match status" value="1"/>
</dbReference>
<dbReference type="KEGG" id="gtt:GUITHDRAFT_112715"/>
<dbReference type="SMART" id="SM00516">
    <property type="entry name" value="SEC14"/>
    <property type="match status" value="1"/>
</dbReference>
<dbReference type="PaxDb" id="55529-EKX41247"/>
<dbReference type="AlphaFoldDB" id="L1IYT2"/>
<keyword evidence="4" id="KW-1185">Reference proteome</keyword>
<dbReference type="HOGENOM" id="CLU_938288_0_0_1"/>
<evidence type="ECO:0000313" key="3">
    <source>
        <dbReference type="EnsemblProtists" id="EKX41247"/>
    </source>
</evidence>
<sequence>MKVTVEQLQQELEKQGLMDLVEKHRGAEEVPHLLNRFLVARKHKLKDAMKMIRQDLEWRETEKVLEIRNRTSREVLNAEINPQGKQLHDELFPHGFLGTCRMGRPVLYLRFGRDFDAEKLDKNAHLTHEDLARYNIWMMERVAAKMNFEGQWVVVVDLEGWHLGQMTIRNMKYVKQFADKNSLHYPERAGKIFLINVPSVFSKCWSLMKPWLDDVTREKIGLYRSPEQWIPAISELMDLSMLPKRVGGNANLEYDSHSLDPSDSEYRTVTA</sequence>
<dbReference type="OrthoDB" id="1434354at2759"/>
<dbReference type="EnsemblProtists" id="EKX41247">
    <property type="protein sequence ID" value="EKX41247"/>
    <property type="gene ID" value="GUITHDRAFT_112715"/>
</dbReference>
<evidence type="ECO:0000313" key="4">
    <source>
        <dbReference type="Proteomes" id="UP000011087"/>
    </source>
</evidence>
<feature type="domain" description="CRAL-TRIO" evidence="1">
    <location>
        <begin position="84"/>
        <end position="254"/>
    </location>
</feature>
<dbReference type="GeneID" id="17297886"/>
<proteinExistence type="predicted"/>
<reference evidence="2 4" key="1">
    <citation type="journal article" date="2012" name="Nature">
        <title>Algal genomes reveal evolutionary mosaicism and the fate of nucleomorphs.</title>
        <authorList>
            <consortium name="DOE Joint Genome Institute"/>
            <person name="Curtis B.A."/>
            <person name="Tanifuji G."/>
            <person name="Burki F."/>
            <person name="Gruber A."/>
            <person name="Irimia M."/>
            <person name="Maruyama S."/>
            <person name="Arias M.C."/>
            <person name="Ball S.G."/>
            <person name="Gile G.H."/>
            <person name="Hirakawa Y."/>
            <person name="Hopkins J.F."/>
            <person name="Kuo A."/>
            <person name="Rensing S.A."/>
            <person name="Schmutz J."/>
            <person name="Symeonidi A."/>
            <person name="Elias M."/>
            <person name="Eveleigh R.J."/>
            <person name="Herman E.K."/>
            <person name="Klute M.J."/>
            <person name="Nakayama T."/>
            <person name="Obornik M."/>
            <person name="Reyes-Prieto A."/>
            <person name="Armbrust E.V."/>
            <person name="Aves S.J."/>
            <person name="Beiko R.G."/>
            <person name="Coutinho P."/>
            <person name="Dacks J.B."/>
            <person name="Durnford D.G."/>
            <person name="Fast N.M."/>
            <person name="Green B.R."/>
            <person name="Grisdale C.J."/>
            <person name="Hempel F."/>
            <person name="Henrissat B."/>
            <person name="Hoppner M.P."/>
            <person name="Ishida K."/>
            <person name="Kim E."/>
            <person name="Koreny L."/>
            <person name="Kroth P.G."/>
            <person name="Liu Y."/>
            <person name="Malik S.B."/>
            <person name="Maier U.G."/>
            <person name="McRose D."/>
            <person name="Mock T."/>
            <person name="Neilson J.A."/>
            <person name="Onodera N.T."/>
            <person name="Poole A.M."/>
            <person name="Pritham E.J."/>
            <person name="Richards T.A."/>
            <person name="Rocap G."/>
            <person name="Roy S.W."/>
            <person name="Sarai C."/>
            <person name="Schaack S."/>
            <person name="Shirato S."/>
            <person name="Slamovits C.H."/>
            <person name="Spencer D.F."/>
            <person name="Suzuki S."/>
            <person name="Worden A.Z."/>
            <person name="Zauner S."/>
            <person name="Barry K."/>
            <person name="Bell C."/>
            <person name="Bharti A.K."/>
            <person name="Crow J.A."/>
            <person name="Grimwood J."/>
            <person name="Kramer R."/>
            <person name="Lindquist E."/>
            <person name="Lucas S."/>
            <person name="Salamov A."/>
            <person name="McFadden G.I."/>
            <person name="Lane C.E."/>
            <person name="Keeling P.J."/>
            <person name="Gray M.W."/>
            <person name="Grigoriev I.V."/>
            <person name="Archibald J.M."/>
        </authorList>
    </citation>
    <scope>NUCLEOTIDE SEQUENCE</scope>
    <source>
        <strain evidence="2 4">CCMP2712</strain>
    </source>
</reference>
<dbReference type="InterPro" id="IPR051026">
    <property type="entry name" value="PI/PC_transfer"/>
</dbReference>
<dbReference type="SUPFAM" id="SSF46938">
    <property type="entry name" value="CRAL/TRIO N-terminal domain"/>
    <property type="match status" value="1"/>
</dbReference>
<dbReference type="InterPro" id="IPR001251">
    <property type="entry name" value="CRAL-TRIO_dom"/>
</dbReference>
<evidence type="ECO:0000313" key="2">
    <source>
        <dbReference type="EMBL" id="EKX41247.1"/>
    </source>
</evidence>
<reference evidence="3" key="3">
    <citation type="submission" date="2016-03" db="UniProtKB">
        <authorList>
            <consortium name="EnsemblProtists"/>
        </authorList>
    </citation>
    <scope>IDENTIFICATION</scope>
</reference>
<organism evidence="2">
    <name type="scientific">Guillardia theta (strain CCMP2712)</name>
    <name type="common">Cryptophyte</name>
    <dbReference type="NCBI Taxonomy" id="905079"/>
    <lineage>
        <taxon>Eukaryota</taxon>
        <taxon>Cryptophyceae</taxon>
        <taxon>Pyrenomonadales</taxon>
        <taxon>Geminigeraceae</taxon>
        <taxon>Guillardia</taxon>
    </lineage>
</organism>
<protein>
    <recommendedName>
        <fullName evidence="1">CRAL-TRIO domain-containing protein</fullName>
    </recommendedName>
</protein>
<name>L1IYT2_GUITC</name>
<gene>
    <name evidence="2" type="ORF">GUITHDRAFT_112715</name>
</gene>
<dbReference type="PANTHER" id="PTHR45657:SF1">
    <property type="entry name" value="CRAL-TRIO DOMAIN-CONTAINING PROTEIN YKL091C-RELATED"/>
    <property type="match status" value="1"/>
</dbReference>
<dbReference type="InterPro" id="IPR036273">
    <property type="entry name" value="CRAL/TRIO_N_dom_sf"/>
</dbReference>
<dbReference type="Pfam" id="PF00650">
    <property type="entry name" value="CRAL_TRIO"/>
    <property type="match status" value="1"/>
</dbReference>
<dbReference type="SUPFAM" id="SSF52087">
    <property type="entry name" value="CRAL/TRIO domain"/>
    <property type="match status" value="1"/>
</dbReference>
<dbReference type="EMBL" id="JH993025">
    <property type="protein sequence ID" value="EKX41247.1"/>
    <property type="molecule type" value="Genomic_DNA"/>
</dbReference>
<dbReference type="InterPro" id="IPR036865">
    <property type="entry name" value="CRAL-TRIO_dom_sf"/>
</dbReference>
<reference evidence="4" key="2">
    <citation type="submission" date="2012-11" db="EMBL/GenBank/DDBJ databases">
        <authorList>
            <person name="Kuo A."/>
            <person name="Curtis B.A."/>
            <person name="Tanifuji G."/>
            <person name="Burki F."/>
            <person name="Gruber A."/>
            <person name="Irimia M."/>
            <person name="Maruyama S."/>
            <person name="Arias M.C."/>
            <person name="Ball S.G."/>
            <person name="Gile G.H."/>
            <person name="Hirakawa Y."/>
            <person name="Hopkins J.F."/>
            <person name="Rensing S.A."/>
            <person name="Schmutz J."/>
            <person name="Symeonidi A."/>
            <person name="Elias M."/>
            <person name="Eveleigh R.J."/>
            <person name="Herman E.K."/>
            <person name="Klute M.J."/>
            <person name="Nakayama T."/>
            <person name="Obornik M."/>
            <person name="Reyes-Prieto A."/>
            <person name="Armbrust E.V."/>
            <person name="Aves S.J."/>
            <person name="Beiko R.G."/>
            <person name="Coutinho P."/>
            <person name="Dacks J.B."/>
            <person name="Durnford D.G."/>
            <person name="Fast N.M."/>
            <person name="Green B.R."/>
            <person name="Grisdale C."/>
            <person name="Hempe F."/>
            <person name="Henrissat B."/>
            <person name="Hoppner M.P."/>
            <person name="Ishida K.-I."/>
            <person name="Kim E."/>
            <person name="Koreny L."/>
            <person name="Kroth P.G."/>
            <person name="Liu Y."/>
            <person name="Malik S.-B."/>
            <person name="Maier U.G."/>
            <person name="McRose D."/>
            <person name="Mock T."/>
            <person name="Neilson J.A."/>
            <person name="Onodera N.T."/>
            <person name="Poole A.M."/>
            <person name="Pritham E.J."/>
            <person name="Richards T.A."/>
            <person name="Rocap G."/>
            <person name="Roy S.W."/>
            <person name="Sarai C."/>
            <person name="Schaack S."/>
            <person name="Shirato S."/>
            <person name="Slamovits C.H."/>
            <person name="Spencer D.F."/>
            <person name="Suzuki S."/>
            <person name="Worden A.Z."/>
            <person name="Zauner S."/>
            <person name="Barry K."/>
            <person name="Bell C."/>
            <person name="Bharti A.K."/>
            <person name="Crow J.A."/>
            <person name="Grimwood J."/>
            <person name="Kramer R."/>
            <person name="Lindquist E."/>
            <person name="Lucas S."/>
            <person name="Salamov A."/>
            <person name="McFadden G.I."/>
            <person name="Lane C.E."/>
            <person name="Keeling P.J."/>
            <person name="Gray M.W."/>
            <person name="Grigoriev I.V."/>
            <person name="Archibald J.M."/>
        </authorList>
    </citation>
    <scope>NUCLEOTIDE SEQUENCE</scope>
    <source>
        <strain evidence="4">CCMP2712</strain>
    </source>
</reference>
<dbReference type="OMA" id="FSTMFKM"/>
<accession>L1IYT2</accession>
<dbReference type="Proteomes" id="UP000011087">
    <property type="component" value="Unassembled WGS sequence"/>
</dbReference>
<dbReference type="PROSITE" id="PS50191">
    <property type="entry name" value="CRAL_TRIO"/>
    <property type="match status" value="1"/>
</dbReference>
<evidence type="ECO:0000259" key="1">
    <source>
        <dbReference type="PROSITE" id="PS50191"/>
    </source>
</evidence>
<dbReference type="STRING" id="905079.L1IYT2"/>
<dbReference type="PANTHER" id="PTHR45657">
    <property type="entry name" value="CRAL-TRIO DOMAIN-CONTAINING PROTEIN YKL091C-RELATED"/>
    <property type="match status" value="1"/>
</dbReference>
<dbReference type="RefSeq" id="XP_005828227.1">
    <property type="nucleotide sequence ID" value="XM_005828170.1"/>
</dbReference>